<dbReference type="InterPro" id="IPR042036">
    <property type="entry name" value="RRP8_N"/>
</dbReference>
<evidence type="ECO:0000313" key="11">
    <source>
        <dbReference type="EMBL" id="KAK1925601.1"/>
    </source>
</evidence>
<protein>
    <recommendedName>
        <fullName evidence="8 9">Ribosomal RNA-processing protein 8</fullName>
        <ecNumber evidence="9">2.1.1.-</ecNumber>
    </recommendedName>
</protein>
<comment type="similarity">
    <text evidence="2 9">Belongs to the methyltransferase superfamily. RRP8 family.</text>
</comment>
<proteinExistence type="inferred from homology"/>
<comment type="caution">
    <text evidence="11">The sequence shown here is derived from an EMBL/GenBank/DDBJ whole genome shotgun (WGS) entry which is preliminary data.</text>
</comment>
<evidence type="ECO:0000256" key="3">
    <source>
        <dbReference type="ARBA" id="ARBA00022552"/>
    </source>
</evidence>
<keyword evidence="5 9" id="KW-0808">Transferase</keyword>
<keyword evidence="12" id="KW-1185">Reference proteome</keyword>
<evidence type="ECO:0000256" key="4">
    <source>
        <dbReference type="ARBA" id="ARBA00022603"/>
    </source>
</evidence>
<dbReference type="FunFam" id="1.10.10.2150:FF:000001">
    <property type="entry name" value="Ribosomal RNA-processing protein 8"/>
    <property type="match status" value="1"/>
</dbReference>
<dbReference type="Gene3D" id="1.10.10.2150">
    <property type="entry name" value="Ribosomal RNA-processing protein 8, N-terminal domain"/>
    <property type="match status" value="1"/>
</dbReference>
<dbReference type="PANTHER" id="PTHR12787">
    <property type="entry name" value="RIBOSOMAL RNA-PROCESSING PROTEIN 8"/>
    <property type="match status" value="1"/>
</dbReference>
<feature type="region of interest" description="Disordered" evidence="10">
    <location>
        <begin position="1"/>
        <end position="166"/>
    </location>
</feature>
<dbReference type="EMBL" id="JAODAN010000003">
    <property type="protein sequence ID" value="KAK1925601.1"/>
    <property type="molecule type" value="Genomic_DNA"/>
</dbReference>
<feature type="compositionally biased region" description="Polar residues" evidence="10">
    <location>
        <begin position="15"/>
        <end position="27"/>
    </location>
</feature>
<evidence type="ECO:0000256" key="9">
    <source>
        <dbReference type="RuleBase" id="RU365074"/>
    </source>
</evidence>
<dbReference type="AlphaFoldDB" id="A0AAD9FT20"/>
<sequence>MSLFASAFETGVTAGPSTSFAASQSGKNKNKRKRPSHGGANAASSDDQLRAAQKNLEKLMKSIDSSDVGRKEIEKVGRESMGLPSKKQKAKEKGATPERKGVTNAQSPLSKKQRKGGEGVKGKAEGRPTKSEEISTPQSKKEKEKKKKVVEIPLPPSPAVKEEDTAGLTSMQKGMKAKLEGARFRWINEQLYTTPSTDAVAMMKKDPKIFADYHMTHRVLTAAWPSPPLPYIIERIDPLPTGTVVADLGCGDAGLARALVPKGKVVLSYDLVSDQGVPGATEEAMKGEGWVVQADFISHVPLPGRPGGGTDPIETGRKRKGKGKEVGSEIVDVVVCCLSLMGTNWVGGINEACRILRQGGTFHVAEVTSRFVSTEAFVEKVESFGFKLENEESPSTHFTLFKFTKTTPVPVGPVRGQKGWEKRVREGEEILQACVYKKR</sequence>
<organism evidence="11 12">
    <name type="scientific">Papiliotrema laurentii</name>
    <name type="common">Cryptococcus laurentii</name>
    <dbReference type="NCBI Taxonomy" id="5418"/>
    <lineage>
        <taxon>Eukaryota</taxon>
        <taxon>Fungi</taxon>
        <taxon>Dikarya</taxon>
        <taxon>Basidiomycota</taxon>
        <taxon>Agaricomycotina</taxon>
        <taxon>Tremellomycetes</taxon>
        <taxon>Tremellales</taxon>
        <taxon>Rhynchogastremaceae</taxon>
        <taxon>Papiliotrema</taxon>
    </lineage>
</organism>
<dbReference type="PANTHER" id="PTHR12787:SF0">
    <property type="entry name" value="RIBOSOMAL RNA-PROCESSING PROTEIN 8"/>
    <property type="match status" value="1"/>
</dbReference>
<evidence type="ECO:0000256" key="5">
    <source>
        <dbReference type="ARBA" id="ARBA00022679"/>
    </source>
</evidence>
<accession>A0AAD9FT20</accession>
<feature type="compositionally biased region" description="Basic and acidic residues" evidence="10">
    <location>
        <begin position="91"/>
        <end position="101"/>
    </location>
</feature>
<dbReference type="SUPFAM" id="SSF53335">
    <property type="entry name" value="S-adenosyl-L-methionine-dependent methyltransferases"/>
    <property type="match status" value="1"/>
</dbReference>
<name>A0AAD9FT20_PAPLA</name>
<keyword evidence="6 9" id="KW-0949">S-adenosyl-L-methionine</keyword>
<evidence type="ECO:0000256" key="8">
    <source>
        <dbReference type="ARBA" id="ARBA00076672"/>
    </source>
</evidence>
<keyword evidence="4 9" id="KW-0489">Methyltransferase</keyword>
<dbReference type="Pfam" id="PF05148">
    <property type="entry name" value="Methyltransf_8"/>
    <property type="match status" value="2"/>
</dbReference>
<evidence type="ECO:0000256" key="2">
    <source>
        <dbReference type="ARBA" id="ARBA00006301"/>
    </source>
</evidence>
<evidence type="ECO:0000256" key="10">
    <source>
        <dbReference type="SAM" id="MobiDB-lite"/>
    </source>
</evidence>
<evidence type="ECO:0000256" key="7">
    <source>
        <dbReference type="ARBA" id="ARBA00023242"/>
    </source>
</evidence>
<keyword evidence="3 9" id="KW-0698">rRNA processing</keyword>
<feature type="region of interest" description="Disordered" evidence="10">
    <location>
        <begin position="303"/>
        <end position="322"/>
    </location>
</feature>
<reference evidence="11" key="1">
    <citation type="submission" date="2023-02" db="EMBL/GenBank/DDBJ databases">
        <title>Identification and recombinant expression of a fungal hydrolase from Papiliotrema laurentii that hydrolyzes apple cutin and clears colloidal polyester polyurethane.</title>
        <authorList>
            <consortium name="DOE Joint Genome Institute"/>
            <person name="Roman V.A."/>
            <person name="Bojanowski C."/>
            <person name="Crable B.R."/>
            <person name="Wagner D.N."/>
            <person name="Hung C.S."/>
            <person name="Nadeau L.J."/>
            <person name="Schratz L."/>
            <person name="Haridas S."/>
            <person name="Pangilinan J."/>
            <person name="Lipzen A."/>
            <person name="Na H."/>
            <person name="Yan M."/>
            <person name="Ng V."/>
            <person name="Grigoriev I.V."/>
            <person name="Spatafora J.W."/>
            <person name="Barlow D."/>
            <person name="Biffinger J."/>
            <person name="Kelley-Loughnane N."/>
            <person name="Varaljay V.A."/>
            <person name="Crookes-Goodson W.J."/>
        </authorList>
    </citation>
    <scope>NUCLEOTIDE SEQUENCE</scope>
    <source>
        <strain evidence="11">5307AH</strain>
    </source>
</reference>
<evidence type="ECO:0000256" key="6">
    <source>
        <dbReference type="ARBA" id="ARBA00022691"/>
    </source>
</evidence>
<keyword evidence="7 9" id="KW-0539">Nucleus</keyword>
<dbReference type="GO" id="GO:0016433">
    <property type="term" value="F:rRNA (adenine) methyltransferase activity"/>
    <property type="evidence" value="ECO:0007669"/>
    <property type="project" value="TreeGrafter"/>
</dbReference>
<dbReference type="Gene3D" id="3.40.50.150">
    <property type="entry name" value="Vaccinia Virus protein VP39"/>
    <property type="match status" value="1"/>
</dbReference>
<evidence type="ECO:0000313" key="12">
    <source>
        <dbReference type="Proteomes" id="UP001182556"/>
    </source>
</evidence>
<dbReference type="InterPro" id="IPR029063">
    <property type="entry name" value="SAM-dependent_MTases_sf"/>
</dbReference>
<comment type="subcellular location">
    <subcellularLocation>
        <location evidence="1 9">Nucleus</location>
        <location evidence="1 9">Nucleolus</location>
    </subcellularLocation>
</comment>
<dbReference type="InterPro" id="IPR007823">
    <property type="entry name" value="RRP8"/>
</dbReference>
<feature type="compositionally biased region" description="Basic and acidic residues" evidence="10">
    <location>
        <begin position="115"/>
        <end position="133"/>
    </location>
</feature>
<gene>
    <name evidence="11" type="ORF">DB88DRAFT_539030</name>
</gene>
<dbReference type="GO" id="GO:0042273">
    <property type="term" value="P:ribosomal large subunit biogenesis"/>
    <property type="evidence" value="ECO:0007669"/>
    <property type="project" value="TreeGrafter"/>
</dbReference>
<evidence type="ECO:0000256" key="1">
    <source>
        <dbReference type="ARBA" id="ARBA00004604"/>
    </source>
</evidence>
<comment type="function">
    <text evidence="9">S-adenosyl-L-methionine-dependent methyltransferase that specifically methylates the N(1) position of adenine in helix 25.1 in 25S rRNA. Required both for ribosomal 40S and 60S subunits biogenesis. Required for efficient pre-rRNA cleavage at site A2.</text>
</comment>
<dbReference type="GO" id="GO:0005730">
    <property type="term" value="C:nucleolus"/>
    <property type="evidence" value="ECO:0007669"/>
    <property type="project" value="UniProtKB-SubCell"/>
</dbReference>
<dbReference type="EC" id="2.1.1.-" evidence="9"/>
<dbReference type="Proteomes" id="UP001182556">
    <property type="component" value="Unassembled WGS sequence"/>
</dbReference>
<feature type="compositionally biased region" description="Basic and acidic residues" evidence="10">
    <location>
        <begin position="67"/>
        <end position="78"/>
    </location>
</feature>